<dbReference type="EMBL" id="FXUF01000029">
    <property type="protein sequence ID" value="SMP72464.1"/>
    <property type="molecule type" value="Genomic_DNA"/>
</dbReference>
<sequence>MGITQNEKETMIKIAEKIKGINDFFRENGTVPPNSSVPDMYSYMGKLKRIMGNFDNDMSYIGCQMAKEYLCKQHEFDSFDVSLKSQSAPGLDVDEMTVKNERVVGEIKTTYPYGKFDLGAQQKASFRKDFKKLQDAQADFKYFFVTENRTYDIIATKYMDELRDVKVVLLPQALDSDNEQIETPKSQTSQTYIPLH</sequence>
<evidence type="ECO:0000313" key="1">
    <source>
        <dbReference type="EMBL" id="SMP72464.1"/>
    </source>
</evidence>
<name>A0AA46AKS1_9CLOT</name>
<dbReference type="AlphaFoldDB" id="A0AA46AKS1"/>
<protein>
    <submittedName>
        <fullName evidence="1">Uncharacterized protein</fullName>
    </submittedName>
</protein>
<proteinExistence type="predicted"/>
<dbReference type="Proteomes" id="UP001158066">
    <property type="component" value="Unassembled WGS sequence"/>
</dbReference>
<comment type="caution">
    <text evidence="1">The sequence shown here is derived from an EMBL/GenBank/DDBJ whole genome shotgun (WGS) entry which is preliminary data.</text>
</comment>
<gene>
    <name evidence="1" type="ORF">SAMN06296020_1295</name>
</gene>
<evidence type="ECO:0000313" key="2">
    <source>
        <dbReference type="Proteomes" id="UP001158066"/>
    </source>
</evidence>
<keyword evidence="2" id="KW-1185">Reference proteome</keyword>
<dbReference type="RefSeq" id="WP_283410930.1">
    <property type="nucleotide sequence ID" value="NZ_FXUF01000029.1"/>
</dbReference>
<organism evidence="1 2">
    <name type="scientific">Anoxynatronum buryatiense</name>
    <dbReference type="NCBI Taxonomy" id="489973"/>
    <lineage>
        <taxon>Bacteria</taxon>
        <taxon>Bacillati</taxon>
        <taxon>Bacillota</taxon>
        <taxon>Clostridia</taxon>
        <taxon>Eubacteriales</taxon>
        <taxon>Clostridiaceae</taxon>
        <taxon>Anoxynatronum</taxon>
    </lineage>
</organism>
<reference evidence="1" key="1">
    <citation type="submission" date="2017-05" db="EMBL/GenBank/DDBJ databases">
        <authorList>
            <person name="Varghese N."/>
            <person name="Submissions S."/>
        </authorList>
    </citation>
    <scope>NUCLEOTIDE SEQUENCE</scope>
    <source>
        <strain evidence="1">Su22</strain>
    </source>
</reference>
<accession>A0AA46AKS1</accession>